<keyword evidence="3" id="KW-1185">Reference proteome</keyword>
<dbReference type="CDD" id="cd07821">
    <property type="entry name" value="PYR_PYL_RCAR_like"/>
    <property type="match status" value="1"/>
</dbReference>
<dbReference type="KEGG" id="phb:HYN04_11280"/>
<feature type="signal peptide" evidence="1">
    <location>
        <begin position="1"/>
        <end position="20"/>
    </location>
</feature>
<dbReference type="SUPFAM" id="SSF55961">
    <property type="entry name" value="Bet v1-like"/>
    <property type="match status" value="1"/>
</dbReference>
<sequence>MKRFLVAAVLAVALPGAALAASPEYAVIRMSQPVDRPAAEAWKKVGGWCDLGAWMKIDCTVTKGDGGIGSVRSIAGGRVTEIMVARTDLSYGYAQPPVEGRPYDLYHGFLEAKPVTAKTSVLEYTLMYDVSGLPDAAARTADQARRRAMFEGALRNMKALAESQ</sequence>
<evidence type="ECO:0000256" key="1">
    <source>
        <dbReference type="SAM" id="SignalP"/>
    </source>
</evidence>
<gene>
    <name evidence="2" type="ORF">HYN04_11280</name>
</gene>
<evidence type="ECO:0000313" key="3">
    <source>
        <dbReference type="Proteomes" id="UP000247763"/>
    </source>
</evidence>
<dbReference type="Gene3D" id="3.30.530.20">
    <property type="match status" value="1"/>
</dbReference>
<protein>
    <submittedName>
        <fullName evidence="2">Polyketide cyclase</fullName>
    </submittedName>
</protein>
<proteinExistence type="predicted"/>
<keyword evidence="1" id="KW-0732">Signal</keyword>
<dbReference type="Pfam" id="PF10604">
    <property type="entry name" value="Polyketide_cyc2"/>
    <property type="match status" value="1"/>
</dbReference>
<organism evidence="2 3">
    <name type="scientific">Phenylobacterium parvum</name>
    <dbReference type="NCBI Taxonomy" id="2201350"/>
    <lineage>
        <taxon>Bacteria</taxon>
        <taxon>Pseudomonadati</taxon>
        <taxon>Pseudomonadota</taxon>
        <taxon>Alphaproteobacteria</taxon>
        <taxon>Caulobacterales</taxon>
        <taxon>Caulobacteraceae</taxon>
        <taxon>Phenylobacterium</taxon>
    </lineage>
</organism>
<dbReference type="EMBL" id="CP029479">
    <property type="protein sequence ID" value="AWM78283.1"/>
    <property type="molecule type" value="Genomic_DNA"/>
</dbReference>
<dbReference type="InterPro" id="IPR023393">
    <property type="entry name" value="START-like_dom_sf"/>
</dbReference>
<name>A0A2Z3HPG9_9CAUL</name>
<dbReference type="Proteomes" id="UP000247763">
    <property type="component" value="Chromosome"/>
</dbReference>
<dbReference type="RefSeq" id="WP_110450849.1">
    <property type="nucleotide sequence ID" value="NZ_CP029479.1"/>
</dbReference>
<evidence type="ECO:0000313" key="2">
    <source>
        <dbReference type="EMBL" id="AWM78283.1"/>
    </source>
</evidence>
<reference evidence="3" key="1">
    <citation type="submission" date="2018-05" db="EMBL/GenBank/DDBJ databases">
        <title>Genome sequencing of Phenylobacterium sp. HYN0004.</title>
        <authorList>
            <person name="Yi H."/>
            <person name="Baek C."/>
        </authorList>
    </citation>
    <scope>NUCLEOTIDE SEQUENCE [LARGE SCALE GENOMIC DNA]</scope>
    <source>
        <strain evidence="3">HYN0004</strain>
    </source>
</reference>
<accession>A0A2Z3HPG9</accession>
<dbReference type="InterPro" id="IPR019587">
    <property type="entry name" value="Polyketide_cyclase/dehydratase"/>
</dbReference>
<feature type="chain" id="PRO_5016467056" evidence="1">
    <location>
        <begin position="21"/>
        <end position="164"/>
    </location>
</feature>
<dbReference type="AlphaFoldDB" id="A0A2Z3HPG9"/>
<dbReference type="OrthoDB" id="1364128at2"/>